<dbReference type="AlphaFoldDB" id="A0A2U3QHI6"/>
<accession>A0A2U3QHI6</accession>
<organism evidence="3 4">
    <name type="scientific">Candidatus Sulfobium mesophilum</name>
    <dbReference type="NCBI Taxonomy" id="2016548"/>
    <lineage>
        <taxon>Bacteria</taxon>
        <taxon>Pseudomonadati</taxon>
        <taxon>Nitrospirota</taxon>
        <taxon>Nitrospiria</taxon>
        <taxon>Nitrospirales</taxon>
        <taxon>Nitrospiraceae</taxon>
        <taxon>Candidatus Sulfobium</taxon>
    </lineage>
</organism>
<dbReference type="Pfam" id="PF02371">
    <property type="entry name" value="Transposase_20"/>
    <property type="match status" value="1"/>
</dbReference>
<dbReference type="GO" id="GO:0003677">
    <property type="term" value="F:DNA binding"/>
    <property type="evidence" value="ECO:0007669"/>
    <property type="project" value="InterPro"/>
</dbReference>
<dbReference type="Proteomes" id="UP000245125">
    <property type="component" value="Unassembled WGS sequence"/>
</dbReference>
<dbReference type="InterPro" id="IPR002525">
    <property type="entry name" value="Transp_IS110-like_N"/>
</dbReference>
<feature type="domain" description="Transposase IS110-like N-terminal" evidence="1">
    <location>
        <begin position="3"/>
        <end position="83"/>
    </location>
</feature>
<gene>
    <name evidence="3" type="ORF">NBG4_350026</name>
</gene>
<proteinExistence type="predicted"/>
<dbReference type="PANTHER" id="PTHR33055">
    <property type="entry name" value="TRANSPOSASE FOR INSERTION SEQUENCE ELEMENT IS1111A"/>
    <property type="match status" value="1"/>
</dbReference>
<dbReference type="GO" id="GO:0004803">
    <property type="term" value="F:transposase activity"/>
    <property type="evidence" value="ECO:0007669"/>
    <property type="project" value="InterPro"/>
</dbReference>
<dbReference type="EMBL" id="OUUY01000081">
    <property type="protein sequence ID" value="SPQ00861.1"/>
    <property type="molecule type" value="Genomic_DNA"/>
</dbReference>
<sequence>MMEEGYQVHLANPSRIQQYSGLKHGDDEHDAFWLAEMLRLKILPEGYIYPKEQRPLGDLLRKRGHLVRLRTSLIQSLQNILTRNIGAKIHPNRMKALRTDHVTPLLAGNDDLSLAGKVSKEAIDALRRQIKAIEVVVEKRIEIRRPYDLLLGLPGVGRVLSLTIMMETGPIERFSDVGNYVSYCRKVPAARFSNDKKKGTTNRKNGNKYLSWAYGEAAELARRFDTEAKSYFDRKQRRTNAPIAHSALAHKLARAAYYMMRDGVPFMPEKAFT</sequence>
<dbReference type="GO" id="GO:0006313">
    <property type="term" value="P:DNA transposition"/>
    <property type="evidence" value="ECO:0007669"/>
    <property type="project" value="InterPro"/>
</dbReference>
<protein>
    <submittedName>
        <fullName evidence="3">Transposase</fullName>
    </submittedName>
</protein>
<evidence type="ECO:0000259" key="1">
    <source>
        <dbReference type="Pfam" id="PF01548"/>
    </source>
</evidence>
<evidence type="ECO:0000259" key="2">
    <source>
        <dbReference type="Pfam" id="PF02371"/>
    </source>
</evidence>
<dbReference type="InterPro" id="IPR003346">
    <property type="entry name" value="Transposase_20"/>
</dbReference>
<evidence type="ECO:0000313" key="3">
    <source>
        <dbReference type="EMBL" id="SPQ00861.1"/>
    </source>
</evidence>
<evidence type="ECO:0000313" key="4">
    <source>
        <dbReference type="Proteomes" id="UP000245125"/>
    </source>
</evidence>
<feature type="domain" description="Transposase IS116/IS110/IS902 C-terminal" evidence="2">
    <location>
        <begin position="148"/>
        <end position="232"/>
    </location>
</feature>
<dbReference type="PANTHER" id="PTHR33055:SF15">
    <property type="entry name" value="TRANSPOSASE-RELATED"/>
    <property type="match status" value="1"/>
</dbReference>
<dbReference type="InterPro" id="IPR047650">
    <property type="entry name" value="Transpos_IS110"/>
</dbReference>
<reference evidence="4" key="1">
    <citation type="submission" date="2018-03" db="EMBL/GenBank/DDBJ databases">
        <authorList>
            <person name="Zecchin S."/>
        </authorList>
    </citation>
    <scope>NUCLEOTIDE SEQUENCE [LARGE SCALE GENOMIC DNA]</scope>
</reference>
<dbReference type="OrthoDB" id="5429596at2"/>
<dbReference type="Pfam" id="PF01548">
    <property type="entry name" value="DEDD_Tnp_IS110"/>
    <property type="match status" value="1"/>
</dbReference>
<name>A0A2U3QHI6_9BACT</name>
<keyword evidence="4" id="KW-1185">Reference proteome</keyword>